<evidence type="ECO:0000313" key="3">
    <source>
        <dbReference type="Proteomes" id="UP000502998"/>
    </source>
</evidence>
<dbReference type="Proteomes" id="UP000502998">
    <property type="component" value="Chromosome"/>
</dbReference>
<comment type="similarity">
    <text evidence="1">Belongs to the ROK (NagC/XylR) family.</text>
</comment>
<organism evidence="2 3">
    <name type="scientific">Enterococcus saigonensis</name>
    <dbReference type="NCBI Taxonomy" id="1805431"/>
    <lineage>
        <taxon>Bacteria</taxon>
        <taxon>Bacillati</taxon>
        <taxon>Bacillota</taxon>
        <taxon>Bacilli</taxon>
        <taxon>Lactobacillales</taxon>
        <taxon>Enterococcaceae</taxon>
        <taxon>Enterococcus</taxon>
    </lineage>
</organism>
<dbReference type="Pfam" id="PF00480">
    <property type="entry name" value="ROK"/>
    <property type="match status" value="1"/>
</dbReference>
<dbReference type="CDD" id="cd24152">
    <property type="entry name" value="ASKHA_NBD_ROK-like"/>
    <property type="match status" value="1"/>
</dbReference>
<dbReference type="InterPro" id="IPR043129">
    <property type="entry name" value="ATPase_NBD"/>
</dbReference>
<dbReference type="InterPro" id="IPR000600">
    <property type="entry name" value="ROK"/>
</dbReference>
<dbReference type="KEGG" id="esg:EsVE80_14140"/>
<dbReference type="RefSeq" id="WP_173103117.1">
    <property type="nucleotide sequence ID" value="NZ_AP022822.1"/>
</dbReference>
<dbReference type="SUPFAM" id="SSF53067">
    <property type="entry name" value="Actin-like ATPase domain"/>
    <property type="match status" value="1"/>
</dbReference>
<proteinExistence type="inferred from homology"/>
<name>A0A679IMC2_9ENTE</name>
<keyword evidence="3" id="KW-1185">Reference proteome</keyword>
<keyword evidence="2" id="KW-0418">Kinase</keyword>
<evidence type="ECO:0000256" key="1">
    <source>
        <dbReference type="ARBA" id="ARBA00006479"/>
    </source>
</evidence>
<evidence type="ECO:0000313" key="2">
    <source>
        <dbReference type="EMBL" id="BCA85891.1"/>
    </source>
</evidence>
<keyword evidence="2" id="KW-0808">Transferase</keyword>
<accession>A0A679IMC2</accession>
<dbReference type="PANTHER" id="PTHR18964">
    <property type="entry name" value="ROK (REPRESSOR, ORF, KINASE) FAMILY"/>
    <property type="match status" value="1"/>
</dbReference>
<dbReference type="AlphaFoldDB" id="A0A679IMC2"/>
<dbReference type="GO" id="GO:0016301">
    <property type="term" value="F:kinase activity"/>
    <property type="evidence" value="ECO:0007669"/>
    <property type="project" value="UniProtKB-KW"/>
</dbReference>
<sequence>MKTLSIDIGGTTIKSAVIDNGQLFDKKSFPTSKNLAELAELLQTLIKNYQNNESFEKVALAVPGAVLETGIVKFGGAVTYLNQVDLISLVQSFFPGKVVVENDAKAATLGEMKRGNLQGVENAAALILGTGVGLGIVINGKLYKGEHRQAGEISFLVRDRQIVGIDSFVGSGLSAVALIAKLAKVLEVPKDGKLVFDELKKNTNPEAEEILNAYCQEIALLCFNLQTILDLEKIVIGGGISQQKSLIDKIQMNYKQLFLVSPLIEQTLSKISIEAAKFKADANLFGAAEVK</sequence>
<reference evidence="2 3" key="1">
    <citation type="submission" date="2020-02" db="EMBL/GenBank/DDBJ databases">
        <title>Characterization of vanA genotype vancomycin-resistant Enterococcus saigonensis VE80.</title>
        <authorList>
            <person name="Harada T."/>
            <person name="Motooka D."/>
            <person name="Nakamura S."/>
            <person name="Yamamoto Y."/>
            <person name="Kawahara R."/>
            <person name="Kawatsu K."/>
        </authorList>
    </citation>
    <scope>NUCLEOTIDE SEQUENCE [LARGE SCALE GENOMIC DNA]</scope>
    <source>
        <strain evidence="2 3">VE80</strain>
    </source>
</reference>
<dbReference type="PANTHER" id="PTHR18964:SF170">
    <property type="entry name" value="SUGAR KINASE"/>
    <property type="match status" value="1"/>
</dbReference>
<gene>
    <name evidence="2" type="ORF">EsVE80_14140</name>
</gene>
<dbReference type="Gene3D" id="3.30.420.40">
    <property type="match status" value="2"/>
</dbReference>
<protein>
    <submittedName>
        <fullName evidence="2">Sugar kinase</fullName>
    </submittedName>
</protein>
<dbReference type="EMBL" id="AP022822">
    <property type="protein sequence ID" value="BCA85891.1"/>
    <property type="molecule type" value="Genomic_DNA"/>
</dbReference>